<name>A0ABW8U601_9GAMM</name>
<dbReference type="Proteomes" id="UP001624684">
    <property type="component" value="Unassembled WGS sequence"/>
</dbReference>
<comment type="caution">
    <text evidence="1">The sequence shown here is derived from an EMBL/GenBank/DDBJ whole genome shotgun (WGS) entry which is preliminary data.</text>
</comment>
<dbReference type="RefSeq" id="WP_407069143.1">
    <property type="nucleotide sequence ID" value="NZ_JBJJXE010000008.1"/>
</dbReference>
<dbReference type="EMBL" id="JBJJXE010000008">
    <property type="protein sequence ID" value="MFL1732559.1"/>
    <property type="molecule type" value="Genomic_DNA"/>
</dbReference>
<protein>
    <submittedName>
        <fullName evidence="1">Uncharacterized protein</fullName>
    </submittedName>
</protein>
<evidence type="ECO:0000313" key="2">
    <source>
        <dbReference type="Proteomes" id="UP001624684"/>
    </source>
</evidence>
<proteinExistence type="predicted"/>
<accession>A0ABW8U601</accession>
<sequence length="60" mass="6965">MNHVDSATPIITLGDYHLIYRPNDEHLQIQKSLEETHLAFFTLQRVNSVGTFFAFVYVLL</sequence>
<gene>
    <name evidence="1" type="ORF">ACJHVH_06065</name>
</gene>
<reference evidence="1 2" key="1">
    <citation type="submission" date="2024-11" db="EMBL/GenBank/DDBJ databases">
        <title>First Report of Moraxella oculi in Brazil in an Infectious Bovine Keratoconjunctivitis Outbreak.</title>
        <authorList>
            <person name="Carvalho C.V."/>
            <person name="Domingues R."/>
            <person name="Coutinho C."/>
            <person name="Honorio N.T.B.S."/>
            <person name="Faza D.R.L.R."/>
            <person name="Carvalho W.A."/>
            <person name="Machado A.B.F."/>
            <person name="Martins M.F."/>
            <person name="Gaspar E.B."/>
        </authorList>
    </citation>
    <scope>NUCLEOTIDE SEQUENCE [LARGE SCALE GENOMIC DNA]</scope>
    <source>
        <strain evidence="1 2">2117LE</strain>
    </source>
</reference>
<keyword evidence="2" id="KW-1185">Reference proteome</keyword>
<evidence type="ECO:0000313" key="1">
    <source>
        <dbReference type="EMBL" id="MFL1732559.1"/>
    </source>
</evidence>
<organism evidence="1 2">
    <name type="scientific">Moraxella oculi</name>
    <dbReference type="NCBI Taxonomy" id="2940516"/>
    <lineage>
        <taxon>Bacteria</taxon>
        <taxon>Pseudomonadati</taxon>
        <taxon>Pseudomonadota</taxon>
        <taxon>Gammaproteobacteria</taxon>
        <taxon>Moraxellales</taxon>
        <taxon>Moraxellaceae</taxon>
        <taxon>Moraxella</taxon>
    </lineage>
</organism>